<proteinExistence type="predicted"/>
<reference evidence="1" key="1">
    <citation type="journal article" date="2015" name="Nature">
        <title>Complex archaea that bridge the gap between prokaryotes and eukaryotes.</title>
        <authorList>
            <person name="Spang A."/>
            <person name="Saw J.H."/>
            <person name="Jorgensen S.L."/>
            <person name="Zaremba-Niedzwiedzka K."/>
            <person name="Martijn J."/>
            <person name="Lind A.E."/>
            <person name="van Eijk R."/>
            <person name="Schleper C."/>
            <person name="Guy L."/>
            <person name="Ettema T.J."/>
        </authorList>
    </citation>
    <scope>NUCLEOTIDE SEQUENCE</scope>
</reference>
<evidence type="ECO:0000313" key="1">
    <source>
        <dbReference type="EMBL" id="KKK54940.1"/>
    </source>
</evidence>
<dbReference type="EMBL" id="LAZR01065738">
    <property type="protein sequence ID" value="KKK54940.1"/>
    <property type="molecule type" value="Genomic_DNA"/>
</dbReference>
<comment type="caution">
    <text evidence="1">The sequence shown here is derived from an EMBL/GenBank/DDBJ whole genome shotgun (WGS) entry which is preliminary data.</text>
</comment>
<protein>
    <submittedName>
        <fullName evidence="1">Uncharacterized protein</fullName>
    </submittedName>
</protein>
<accession>A0A0F8X287</accession>
<name>A0A0F8X287_9ZZZZ</name>
<organism evidence="1">
    <name type="scientific">marine sediment metagenome</name>
    <dbReference type="NCBI Taxonomy" id="412755"/>
    <lineage>
        <taxon>unclassified sequences</taxon>
        <taxon>metagenomes</taxon>
        <taxon>ecological metagenomes</taxon>
    </lineage>
</organism>
<sequence>MSSDEARARMGLQPIPRCKTQGCLAATYAFGLCWEHCAVERGDSMNKDKDTICACGHWFEEHDGECFAPSCECAAFNYSETESTPQAIADRGGDPNLWPERVKQALGWKGETA</sequence>
<dbReference type="AlphaFoldDB" id="A0A0F8X287"/>
<gene>
    <name evidence="1" type="ORF">LCGC14_3079610</name>
</gene>